<gene>
    <name evidence="1" type="ORF">JIG36_03480</name>
</gene>
<accession>A0ABS2A4I0</accession>
<dbReference type="SUPFAM" id="SSF51735">
    <property type="entry name" value="NAD(P)-binding Rossmann-fold domains"/>
    <property type="match status" value="1"/>
</dbReference>
<comment type="caution">
    <text evidence="1">The sequence shown here is derived from an EMBL/GenBank/DDBJ whole genome shotgun (WGS) entry which is preliminary data.</text>
</comment>
<evidence type="ECO:0000313" key="2">
    <source>
        <dbReference type="Proteomes" id="UP000632138"/>
    </source>
</evidence>
<dbReference type="Gene3D" id="3.40.50.720">
    <property type="entry name" value="NAD(P)-binding Rossmann-like Domain"/>
    <property type="match status" value="1"/>
</dbReference>
<evidence type="ECO:0000313" key="1">
    <source>
        <dbReference type="EMBL" id="MBM2614615.1"/>
    </source>
</evidence>
<dbReference type="Proteomes" id="UP000632138">
    <property type="component" value="Unassembled WGS sequence"/>
</dbReference>
<sequence length="80" mass="8227">MILQNKTSVVYGGSGHVGGEIARVFAREGARVFLAGRKLDELEKHGADIGAAGVAHVDAGDRAGAMTRTVMNLSCGSVTD</sequence>
<dbReference type="RefSeq" id="WP_203374490.1">
    <property type="nucleotide sequence ID" value="NZ_JAENHP010000001.1"/>
</dbReference>
<name>A0ABS2A4I0_9ACTN</name>
<dbReference type="EMBL" id="JAENHP010000001">
    <property type="protein sequence ID" value="MBM2614615.1"/>
    <property type="molecule type" value="Genomic_DNA"/>
</dbReference>
<organism evidence="1 2">
    <name type="scientific">Paractinoplanes ovalisporus</name>
    <dbReference type="NCBI Taxonomy" id="2810368"/>
    <lineage>
        <taxon>Bacteria</taxon>
        <taxon>Bacillati</taxon>
        <taxon>Actinomycetota</taxon>
        <taxon>Actinomycetes</taxon>
        <taxon>Micromonosporales</taxon>
        <taxon>Micromonosporaceae</taxon>
        <taxon>Paractinoplanes</taxon>
    </lineage>
</organism>
<keyword evidence="2" id="KW-1185">Reference proteome</keyword>
<proteinExistence type="predicted"/>
<reference evidence="1 2" key="1">
    <citation type="submission" date="2021-01" db="EMBL/GenBank/DDBJ databases">
        <title>Actinoplanes sp. nov. LDG1-06 isolated from lichen.</title>
        <authorList>
            <person name="Saeng-In P."/>
            <person name="Phongsopitanun W."/>
            <person name="Kanchanasin P."/>
            <person name="Yuki M."/>
            <person name="Kudo T."/>
            <person name="Ohkuma M."/>
            <person name="Tanasupawat S."/>
        </authorList>
    </citation>
    <scope>NUCLEOTIDE SEQUENCE [LARGE SCALE GENOMIC DNA]</scope>
    <source>
        <strain evidence="1 2">LDG1-06</strain>
    </source>
</reference>
<protein>
    <submittedName>
        <fullName evidence="1">Uncharacterized protein</fullName>
    </submittedName>
</protein>
<dbReference type="InterPro" id="IPR036291">
    <property type="entry name" value="NAD(P)-bd_dom_sf"/>
</dbReference>